<comment type="caution">
    <text evidence="1">The sequence shown here is derived from an EMBL/GenBank/DDBJ whole genome shotgun (WGS) entry which is preliminary data.</text>
</comment>
<dbReference type="Gene3D" id="1.10.3210.10">
    <property type="entry name" value="Hypothetical protein af1432"/>
    <property type="match status" value="1"/>
</dbReference>
<protein>
    <recommendedName>
        <fullName evidence="3">Phosphohydrolase</fullName>
    </recommendedName>
</protein>
<name>A0A3A1YS16_9BURK</name>
<accession>A0A3A1YS16</accession>
<sequence length="223" mass="24781">MTAATTSSDLAVDFLRPSPTQIRFEDIALGLSKCCRFAGQCRGHYSVAQHSVLVALLLPEELRWEGLLHDATEAFMGDLSTPLKSMLPDYRKIEARLDAAIRIRAGLPSAPHPAVKRADQIALAIEARDLMPPSALDWPEVRVVLEDPKCQRELQRTVSPAQSWAQAYPLFINALQSLAPNHLHKELAGLEDIQTTDSDVAVSEYLQIYPVAQRSDDFMRPRA</sequence>
<dbReference type="RefSeq" id="WP_119516034.1">
    <property type="nucleotide sequence ID" value="NZ_NQYH01000005.1"/>
</dbReference>
<reference evidence="1 2" key="1">
    <citation type="submission" date="2017-08" db="EMBL/GenBank/DDBJ databases">
        <title>Pusillimonas indicus sp. nov., a member of the family Alcaligenaceae isolated from surface seawater.</title>
        <authorList>
            <person name="Li J."/>
        </authorList>
    </citation>
    <scope>NUCLEOTIDE SEQUENCE [LARGE SCALE GENOMIC DNA]</scope>
    <source>
        <strain evidence="1 2">L52-1-41</strain>
    </source>
</reference>
<gene>
    <name evidence="1" type="ORF">CJP73_07755</name>
</gene>
<evidence type="ECO:0008006" key="3">
    <source>
        <dbReference type="Google" id="ProtNLM"/>
    </source>
</evidence>
<proteinExistence type="predicted"/>
<evidence type="ECO:0000313" key="2">
    <source>
        <dbReference type="Proteomes" id="UP000266206"/>
    </source>
</evidence>
<evidence type="ECO:0000313" key="1">
    <source>
        <dbReference type="EMBL" id="RIY41033.1"/>
    </source>
</evidence>
<dbReference type="AlphaFoldDB" id="A0A3A1YS16"/>
<dbReference type="EMBL" id="NQYH01000005">
    <property type="protein sequence ID" value="RIY41033.1"/>
    <property type="molecule type" value="Genomic_DNA"/>
</dbReference>
<dbReference type="Proteomes" id="UP000266206">
    <property type="component" value="Unassembled WGS sequence"/>
</dbReference>
<organism evidence="1 2">
    <name type="scientific">Neopusillimonas maritima</name>
    <dbReference type="NCBI Taxonomy" id="2026239"/>
    <lineage>
        <taxon>Bacteria</taxon>
        <taxon>Pseudomonadati</taxon>
        <taxon>Pseudomonadota</taxon>
        <taxon>Betaproteobacteria</taxon>
        <taxon>Burkholderiales</taxon>
        <taxon>Alcaligenaceae</taxon>
        <taxon>Neopusillimonas</taxon>
    </lineage>
</organism>
<dbReference type="SUPFAM" id="SSF109604">
    <property type="entry name" value="HD-domain/PDEase-like"/>
    <property type="match status" value="1"/>
</dbReference>
<dbReference type="OrthoDB" id="1099791at2"/>